<dbReference type="AlphaFoldDB" id="A0A0N5A701"/>
<dbReference type="Proteomes" id="UP000038045">
    <property type="component" value="Unplaced"/>
</dbReference>
<sequence length="143" mass="17101">MNLVFANIIIIAGIIDVIIYAHSLISAFLLYYPPCFEITKQFISPNYGWTAFYALTYYLSFLQYFMSTYISFSRVILVIFGKGVFLLFFVSAIPTWHLWMCQTMFNLNYRDEKDGGPFYIQRYIKQNWMYNISNFYHLLLILY</sequence>
<reference evidence="3" key="1">
    <citation type="submission" date="2017-02" db="UniProtKB">
        <authorList>
            <consortium name="WormBaseParasite"/>
        </authorList>
    </citation>
    <scope>IDENTIFICATION</scope>
</reference>
<keyword evidence="1" id="KW-0812">Transmembrane</keyword>
<evidence type="ECO:0000313" key="3">
    <source>
        <dbReference type="WBParaSite" id="PTRK_0001779133.1"/>
    </source>
</evidence>
<keyword evidence="1" id="KW-1133">Transmembrane helix</keyword>
<organism evidence="2 3">
    <name type="scientific">Parastrongyloides trichosuri</name>
    <name type="common">Possum-specific nematode worm</name>
    <dbReference type="NCBI Taxonomy" id="131310"/>
    <lineage>
        <taxon>Eukaryota</taxon>
        <taxon>Metazoa</taxon>
        <taxon>Ecdysozoa</taxon>
        <taxon>Nematoda</taxon>
        <taxon>Chromadorea</taxon>
        <taxon>Rhabditida</taxon>
        <taxon>Tylenchina</taxon>
        <taxon>Panagrolaimomorpha</taxon>
        <taxon>Strongyloidoidea</taxon>
        <taxon>Strongyloididae</taxon>
        <taxon>Parastrongyloides</taxon>
    </lineage>
</organism>
<proteinExistence type="predicted"/>
<keyword evidence="1" id="KW-0472">Membrane</keyword>
<name>A0A0N5A701_PARTI</name>
<dbReference type="WBParaSite" id="PTRK_0001779133.1">
    <property type="protein sequence ID" value="PTRK_0001779133.1"/>
    <property type="gene ID" value="PTRK_0001779133"/>
</dbReference>
<protein>
    <submittedName>
        <fullName evidence="3">7TM_GPCR_Srx domain-containing protein</fullName>
    </submittedName>
</protein>
<feature type="transmembrane region" description="Helical" evidence="1">
    <location>
        <begin position="6"/>
        <end position="31"/>
    </location>
</feature>
<feature type="transmembrane region" description="Helical" evidence="1">
    <location>
        <begin position="51"/>
        <end position="70"/>
    </location>
</feature>
<keyword evidence="2" id="KW-1185">Reference proteome</keyword>
<accession>A0A0N5A701</accession>
<evidence type="ECO:0000313" key="2">
    <source>
        <dbReference type="Proteomes" id="UP000038045"/>
    </source>
</evidence>
<feature type="transmembrane region" description="Helical" evidence="1">
    <location>
        <begin position="76"/>
        <end position="99"/>
    </location>
</feature>
<evidence type="ECO:0000256" key="1">
    <source>
        <dbReference type="SAM" id="Phobius"/>
    </source>
</evidence>